<organism evidence="1 2">
    <name type="scientific">Pelosinus fermentans B4</name>
    <dbReference type="NCBI Taxonomy" id="1149862"/>
    <lineage>
        <taxon>Bacteria</taxon>
        <taxon>Bacillati</taxon>
        <taxon>Bacillota</taxon>
        <taxon>Negativicutes</taxon>
        <taxon>Selenomonadales</taxon>
        <taxon>Sporomusaceae</taxon>
        <taxon>Pelosinus</taxon>
    </lineage>
</organism>
<name>I8RHJ8_9FIRM</name>
<dbReference type="AlphaFoldDB" id="I8RHJ8"/>
<dbReference type="OrthoDB" id="1683614at2"/>
<sequence>MDKTIALQGNNQKLTHLLQQQGYTVIDMYQAHLQREFVDAYLYTTYHPAALTTYHSVAEPGDSMLDSEEELTSYPSTLMLNITNLTPKQILLTLERQLQAH</sequence>
<reference evidence="1 2" key="1">
    <citation type="journal article" date="2012" name="J. Bacteriol.">
        <title>Draft Genome Sequences for Two Metal-Reducing Pelosinus fermentans Strains Isolated from a Cr(VI)-Contaminated Site and for Type Strain R7.</title>
        <authorList>
            <person name="Brown S.D."/>
            <person name="Podar M."/>
            <person name="Klingeman D.M."/>
            <person name="Johnson C.M."/>
            <person name="Yang Z.K."/>
            <person name="Utturkar S.M."/>
            <person name="Land M.L."/>
            <person name="Mosher J.J."/>
            <person name="Hurt R.A.Jr."/>
            <person name="Phelps T.J."/>
            <person name="Palumbo A.V."/>
            <person name="Arkin A.P."/>
            <person name="Hazen T.C."/>
            <person name="Elias D.A."/>
        </authorList>
    </citation>
    <scope>NUCLEOTIDE SEQUENCE [LARGE SCALE GENOMIC DNA]</scope>
    <source>
        <strain evidence="1 2">B4</strain>
    </source>
</reference>
<proteinExistence type="predicted"/>
<evidence type="ECO:0000313" key="1">
    <source>
        <dbReference type="EMBL" id="EIW17375.1"/>
    </source>
</evidence>
<evidence type="ECO:0000313" key="2">
    <source>
        <dbReference type="Proteomes" id="UP000004324"/>
    </source>
</evidence>
<dbReference type="PATRIC" id="fig|1149862.3.peg.3092"/>
<accession>I8RHJ8</accession>
<gene>
    <name evidence="1" type="ORF">FB4_4124</name>
</gene>
<dbReference type="RefSeq" id="WP_007935724.1">
    <property type="nucleotide sequence ID" value="NZ_AKVJ01000030.1"/>
</dbReference>
<comment type="caution">
    <text evidence="1">The sequence shown here is derived from an EMBL/GenBank/DDBJ whole genome shotgun (WGS) entry which is preliminary data.</text>
</comment>
<keyword evidence="2" id="KW-1185">Reference proteome</keyword>
<dbReference type="EMBL" id="AKVJ01000030">
    <property type="protein sequence ID" value="EIW17375.1"/>
    <property type="molecule type" value="Genomic_DNA"/>
</dbReference>
<dbReference type="Proteomes" id="UP000004324">
    <property type="component" value="Unassembled WGS sequence"/>
</dbReference>
<protein>
    <submittedName>
        <fullName evidence="1">Uncharacterized protein</fullName>
    </submittedName>
</protein>